<evidence type="ECO:0000313" key="3">
    <source>
        <dbReference type="Proteomes" id="UP000000707"/>
    </source>
</evidence>
<feature type="region of interest" description="Disordered" evidence="1">
    <location>
        <begin position="84"/>
        <end position="132"/>
    </location>
</feature>
<protein>
    <submittedName>
        <fullName evidence="2">Uncharacterized protein</fullName>
    </submittedName>
</protein>
<evidence type="ECO:0000256" key="1">
    <source>
        <dbReference type="SAM" id="MobiDB-lite"/>
    </source>
</evidence>
<dbReference type="AlphaFoldDB" id="G3BFC7"/>
<evidence type="ECO:0000313" key="2">
    <source>
        <dbReference type="EMBL" id="EGV60026.1"/>
    </source>
</evidence>
<proteinExistence type="predicted"/>
<name>G3BFC7_CANTC</name>
<sequence>MRLAPRDSVEFVLGGEDIAKAAKYARYKIPEVAHEWKDSFKTKLANKLLNTGKNEPDIAQKHTIINSDLIELLEDGQYRLIKQNGDVQVGDMEDEPPRRPRPKSLKTNPKDLGIKNHQAFKQKTTYQDPFEA</sequence>
<feature type="compositionally biased region" description="Polar residues" evidence="1">
    <location>
        <begin position="119"/>
        <end position="132"/>
    </location>
</feature>
<dbReference type="OrthoDB" id="10622988at2759"/>
<gene>
    <name evidence="2" type="ORF">CANTEDRAFT_116046</name>
</gene>
<keyword evidence="3" id="KW-1185">Reference proteome</keyword>
<dbReference type="HOGENOM" id="CLU_1916808_0_0_1"/>
<accession>G3BFC7</accession>
<dbReference type="Proteomes" id="UP000000707">
    <property type="component" value="Unassembled WGS sequence"/>
</dbReference>
<organism evidence="3">
    <name type="scientific">Candida tenuis (strain ATCC 10573 / BCRC 21748 / CBS 615 / JCM 9827 / NBRC 10315 / NRRL Y-1498 / VKM Y-70)</name>
    <name type="common">Yeast</name>
    <name type="synonym">Yamadazyma tenuis</name>
    <dbReference type="NCBI Taxonomy" id="590646"/>
    <lineage>
        <taxon>Eukaryota</taxon>
        <taxon>Fungi</taxon>
        <taxon>Dikarya</taxon>
        <taxon>Ascomycota</taxon>
        <taxon>Saccharomycotina</taxon>
        <taxon>Pichiomycetes</taxon>
        <taxon>Debaryomycetaceae</taxon>
        <taxon>Yamadazyma</taxon>
    </lineage>
</organism>
<reference evidence="2 3" key="1">
    <citation type="journal article" date="2011" name="Proc. Natl. Acad. Sci. U.S.A.">
        <title>Comparative genomics of xylose-fermenting fungi for enhanced biofuel production.</title>
        <authorList>
            <person name="Wohlbach D.J."/>
            <person name="Kuo A."/>
            <person name="Sato T.K."/>
            <person name="Potts K.M."/>
            <person name="Salamov A.A."/>
            <person name="LaButti K.M."/>
            <person name="Sun H."/>
            <person name="Clum A."/>
            <person name="Pangilinan J.L."/>
            <person name="Lindquist E.A."/>
            <person name="Lucas S."/>
            <person name="Lapidus A."/>
            <person name="Jin M."/>
            <person name="Gunawan C."/>
            <person name="Balan V."/>
            <person name="Dale B.E."/>
            <person name="Jeffries T.W."/>
            <person name="Zinkel R."/>
            <person name="Barry K.W."/>
            <person name="Grigoriev I.V."/>
            <person name="Gasch A.P."/>
        </authorList>
    </citation>
    <scope>NUCLEOTIDE SEQUENCE [LARGE SCALE GENOMIC DNA]</scope>
    <source>
        <strain evidence="3">ATCC 10573 / BCRC 21748 / CBS 615 / JCM 9827 / NBRC 10315 / NRRL Y-1498 / VKM Y-70</strain>
    </source>
</reference>
<dbReference type="EMBL" id="GL996528">
    <property type="protein sequence ID" value="EGV60026.1"/>
    <property type="molecule type" value="Genomic_DNA"/>
</dbReference>